<sequence>MEESLIDIVTPEFLMEALTRLPVKPLFASRCVCKTFFDLTSVGRRGETFRNLTSFKPEFIALHSANATQVLALQFGDSNMLNCVDPEVDVDPQFVQNFRLKPMFRMPDFISQRTYSRDVNKSVLVNSCNGLLYFVRRHAGDERSFVCNPVTSEYLLIRDVEWDNRFRYETKTKGMWLGYSSGSNQYKVLRILSFTDVDGNPVEMSAQALVVGSNSWKDIENTPLGRDISWDDSPTTINGVLYWLDQSSKDIVFFDFERESFGEIALPSEYGDDQLSKIEFMSIGVLGGCLSLSFNVHDAPHVDIWVMKNLGNQESWSKKYIVDAVSPSGMPLYGQFRPLQVLRSEEILMLWIDNDLVCYNPRNKSLRYAGFHWLHMNPRAVGFTPSLISLKDTLSVNDFSS</sequence>
<proteinExistence type="predicted"/>
<evidence type="ECO:0000259" key="1">
    <source>
        <dbReference type="Pfam" id="PF07734"/>
    </source>
</evidence>
<dbReference type="Pfam" id="PF07734">
    <property type="entry name" value="FBA_1"/>
    <property type="match status" value="1"/>
</dbReference>
<evidence type="ECO:0000313" key="2">
    <source>
        <dbReference type="EMBL" id="KAL0393501.1"/>
    </source>
</evidence>
<organism evidence="2">
    <name type="scientific">Sesamum latifolium</name>
    <dbReference type="NCBI Taxonomy" id="2727402"/>
    <lineage>
        <taxon>Eukaryota</taxon>
        <taxon>Viridiplantae</taxon>
        <taxon>Streptophyta</taxon>
        <taxon>Embryophyta</taxon>
        <taxon>Tracheophyta</taxon>
        <taxon>Spermatophyta</taxon>
        <taxon>Magnoliopsida</taxon>
        <taxon>eudicotyledons</taxon>
        <taxon>Gunneridae</taxon>
        <taxon>Pentapetalae</taxon>
        <taxon>asterids</taxon>
        <taxon>lamiids</taxon>
        <taxon>Lamiales</taxon>
        <taxon>Pedaliaceae</taxon>
        <taxon>Sesamum</taxon>
    </lineage>
</organism>
<reference evidence="2" key="2">
    <citation type="journal article" date="2024" name="Plant">
        <title>Genomic evolution and insights into agronomic trait innovations of Sesamum species.</title>
        <authorList>
            <person name="Miao H."/>
            <person name="Wang L."/>
            <person name="Qu L."/>
            <person name="Liu H."/>
            <person name="Sun Y."/>
            <person name="Le M."/>
            <person name="Wang Q."/>
            <person name="Wei S."/>
            <person name="Zheng Y."/>
            <person name="Lin W."/>
            <person name="Duan Y."/>
            <person name="Cao H."/>
            <person name="Xiong S."/>
            <person name="Wang X."/>
            <person name="Wei L."/>
            <person name="Li C."/>
            <person name="Ma Q."/>
            <person name="Ju M."/>
            <person name="Zhao R."/>
            <person name="Li G."/>
            <person name="Mu C."/>
            <person name="Tian Q."/>
            <person name="Mei H."/>
            <person name="Zhang T."/>
            <person name="Gao T."/>
            <person name="Zhang H."/>
        </authorList>
    </citation>
    <scope>NUCLEOTIDE SEQUENCE</scope>
    <source>
        <strain evidence="2">KEN1</strain>
    </source>
</reference>
<gene>
    <name evidence="2" type="ORF">Slati_4316300</name>
</gene>
<dbReference type="PANTHER" id="PTHR31672:SF13">
    <property type="entry name" value="F-BOX PROTEIN CPR30-LIKE"/>
    <property type="match status" value="1"/>
</dbReference>
<dbReference type="PANTHER" id="PTHR31672">
    <property type="entry name" value="BNACNNG10540D PROTEIN"/>
    <property type="match status" value="1"/>
</dbReference>
<dbReference type="AlphaFoldDB" id="A0AAW2SLV1"/>
<reference evidence="2" key="1">
    <citation type="submission" date="2020-06" db="EMBL/GenBank/DDBJ databases">
        <authorList>
            <person name="Li T."/>
            <person name="Hu X."/>
            <person name="Zhang T."/>
            <person name="Song X."/>
            <person name="Zhang H."/>
            <person name="Dai N."/>
            <person name="Sheng W."/>
            <person name="Hou X."/>
            <person name="Wei L."/>
        </authorList>
    </citation>
    <scope>NUCLEOTIDE SEQUENCE</scope>
    <source>
        <strain evidence="2">KEN1</strain>
        <tissue evidence="2">Leaf</tissue>
    </source>
</reference>
<feature type="domain" description="F-box associated beta-propeller type 1" evidence="1">
    <location>
        <begin position="110"/>
        <end position="323"/>
    </location>
</feature>
<dbReference type="EMBL" id="JACGWN010000016">
    <property type="protein sequence ID" value="KAL0393501.1"/>
    <property type="molecule type" value="Genomic_DNA"/>
</dbReference>
<protein>
    <recommendedName>
        <fullName evidence="1">F-box associated beta-propeller type 1 domain-containing protein</fullName>
    </recommendedName>
</protein>
<dbReference type="NCBIfam" id="TIGR01640">
    <property type="entry name" value="F_box_assoc_1"/>
    <property type="match status" value="1"/>
</dbReference>
<dbReference type="InterPro" id="IPR050796">
    <property type="entry name" value="SCF_F-box_component"/>
</dbReference>
<name>A0AAW2SLV1_9LAMI</name>
<comment type="caution">
    <text evidence="2">The sequence shown here is derived from an EMBL/GenBank/DDBJ whole genome shotgun (WGS) entry which is preliminary data.</text>
</comment>
<dbReference type="InterPro" id="IPR017451">
    <property type="entry name" value="F-box-assoc_interact_dom"/>
</dbReference>
<dbReference type="InterPro" id="IPR006527">
    <property type="entry name" value="F-box-assoc_dom_typ1"/>
</dbReference>
<accession>A0AAW2SLV1</accession>